<dbReference type="AlphaFoldDB" id="A0AAD4N889"/>
<keyword evidence="4" id="KW-1185">Reference proteome</keyword>
<evidence type="ECO:0000256" key="1">
    <source>
        <dbReference type="SAM" id="Phobius"/>
    </source>
</evidence>
<evidence type="ECO:0000313" key="4">
    <source>
        <dbReference type="Proteomes" id="UP001201812"/>
    </source>
</evidence>
<accession>A0AAD4N889</accession>
<reference evidence="3" key="1">
    <citation type="submission" date="2022-01" db="EMBL/GenBank/DDBJ databases">
        <title>Genome Sequence Resource for Two Populations of Ditylenchus destructor, the Migratory Endoparasitic Phytonematode.</title>
        <authorList>
            <person name="Zhang H."/>
            <person name="Lin R."/>
            <person name="Xie B."/>
        </authorList>
    </citation>
    <scope>NUCLEOTIDE SEQUENCE</scope>
    <source>
        <strain evidence="3">BazhouSP</strain>
    </source>
</reference>
<gene>
    <name evidence="3" type="ORF">DdX_08124</name>
</gene>
<proteinExistence type="predicted"/>
<sequence>MPLHRFYVPEGLYTEVDKKKLAQSITDIYTSIGLPAFYVIVLFIPVKKDSYYVGGKANDKFVRVSIQHIARHFESYEVAKQFMDMYEAKLAPFIKDRGLDWEVAIELNDRNLCRLNGLPIPLSGSEGEKLWVRVNKAVPYE</sequence>
<dbReference type="InterPro" id="IPR014347">
    <property type="entry name" value="Tautomerase/MIF_sf"/>
</dbReference>
<keyword evidence="1" id="KW-0812">Transmembrane</keyword>
<dbReference type="Proteomes" id="UP001201812">
    <property type="component" value="Unassembled WGS sequence"/>
</dbReference>
<dbReference type="SUPFAM" id="SSF55331">
    <property type="entry name" value="Tautomerase/MIF"/>
    <property type="match status" value="1"/>
</dbReference>
<comment type="caution">
    <text evidence="3">The sequence shown here is derived from an EMBL/GenBank/DDBJ whole genome shotgun (WGS) entry which is preliminary data.</text>
</comment>
<name>A0AAD4N889_9BILA</name>
<dbReference type="InterPro" id="IPR028116">
    <property type="entry name" value="Cis-CaaD-like"/>
</dbReference>
<keyword evidence="1" id="KW-0472">Membrane</keyword>
<dbReference type="EMBL" id="JAKKPZ010000012">
    <property type="protein sequence ID" value="KAI1714855.1"/>
    <property type="molecule type" value="Genomic_DNA"/>
</dbReference>
<feature type="transmembrane region" description="Helical" evidence="1">
    <location>
        <begin position="28"/>
        <end position="46"/>
    </location>
</feature>
<keyword evidence="1" id="KW-1133">Transmembrane helix</keyword>
<dbReference type="Pfam" id="PF14832">
    <property type="entry name" value="Tautomerase_3"/>
    <property type="match status" value="1"/>
</dbReference>
<feature type="domain" description="Tautomerase cis-CaaD-like" evidence="2">
    <location>
        <begin position="1"/>
        <end position="136"/>
    </location>
</feature>
<dbReference type="Gene3D" id="3.30.429.10">
    <property type="entry name" value="Macrophage Migration Inhibitory Factor"/>
    <property type="match status" value="1"/>
</dbReference>
<evidence type="ECO:0000259" key="2">
    <source>
        <dbReference type="Pfam" id="PF14832"/>
    </source>
</evidence>
<organism evidence="3 4">
    <name type="scientific">Ditylenchus destructor</name>
    <dbReference type="NCBI Taxonomy" id="166010"/>
    <lineage>
        <taxon>Eukaryota</taxon>
        <taxon>Metazoa</taxon>
        <taxon>Ecdysozoa</taxon>
        <taxon>Nematoda</taxon>
        <taxon>Chromadorea</taxon>
        <taxon>Rhabditida</taxon>
        <taxon>Tylenchina</taxon>
        <taxon>Tylenchomorpha</taxon>
        <taxon>Sphaerularioidea</taxon>
        <taxon>Anguinidae</taxon>
        <taxon>Anguininae</taxon>
        <taxon>Ditylenchus</taxon>
    </lineage>
</organism>
<protein>
    <submittedName>
        <fullName evidence="3">Oxalocrotonate tautomerase enzyme domain-containing protein</fullName>
    </submittedName>
</protein>
<evidence type="ECO:0000313" key="3">
    <source>
        <dbReference type="EMBL" id="KAI1714855.1"/>
    </source>
</evidence>